<evidence type="ECO:0000313" key="2">
    <source>
        <dbReference type="EMBL" id="NIA54038.1"/>
    </source>
</evidence>
<dbReference type="GO" id="GO:0005524">
    <property type="term" value="F:ATP binding"/>
    <property type="evidence" value="ECO:0007669"/>
    <property type="project" value="UniProtKB-KW"/>
</dbReference>
<dbReference type="EMBL" id="JAAQOM010000005">
    <property type="protein sequence ID" value="NIA54038.1"/>
    <property type="molecule type" value="Genomic_DNA"/>
</dbReference>
<proteinExistence type="predicted"/>
<name>A0ABX0P9Q5_9BURK</name>
<dbReference type="PANTHER" id="PTHR37512">
    <property type="entry name" value="TRIFUNCTIONAL NAD BIOSYNTHESIS/REGULATOR PROTEIN NADR"/>
    <property type="match status" value="1"/>
</dbReference>
<dbReference type="Proteomes" id="UP000716322">
    <property type="component" value="Unassembled WGS sequence"/>
</dbReference>
<organism evidence="2 3">
    <name type="scientific">Telluria antibiotica</name>
    <dbReference type="NCBI Taxonomy" id="2717319"/>
    <lineage>
        <taxon>Bacteria</taxon>
        <taxon>Pseudomonadati</taxon>
        <taxon>Pseudomonadota</taxon>
        <taxon>Betaproteobacteria</taxon>
        <taxon>Burkholderiales</taxon>
        <taxon>Oxalobacteraceae</taxon>
        <taxon>Telluria group</taxon>
        <taxon>Telluria</taxon>
    </lineage>
</organism>
<gene>
    <name evidence="2" type="ORF">HAV22_10315</name>
</gene>
<feature type="domain" description="NadR/Ttd14 AAA" evidence="1">
    <location>
        <begin position="5"/>
        <end position="162"/>
    </location>
</feature>
<keyword evidence="2" id="KW-0547">Nucleotide-binding</keyword>
<dbReference type="SUPFAM" id="SSF52540">
    <property type="entry name" value="P-loop containing nucleoside triphosphate hydrolases"/>
    <property type="match status" value="1"/>
</dbReference>
<dbReference type="PANTHER" id="PTHR37512:SF1">
    <property type="entry name" value="NADR_TTD14 AAA DOMAIN-CONTAINING PROTEIN"/>
    <property type="match status" value="1"/>
</dbReference>
<reference evidence="2 3" key="1">
    <citation type="submission" date="2020-03" db="EMBL/GenBank/DDBJ databases">
        <title>Genome sequence of strain Massilia sp. TW-1.</title>
        <authorList>
            <person name="Chaudhary D.K."/>
        </authorList>
    </citation>
    <scope>NUCLEOTIDE SEQUENCE [LARGE SCALE GENOMIC DNA]</scope>
    <source>
        <strain evidence="2 3">TW-1</strain>
    </source>
</reference>
<evidence type="ECO:0000313" key="3">
    <source>
        <dbReference type="Proteomes" id="UP000716322"/>
    </source>
</evidence>
<keyword evidence="2" id="KW-0067">ATP-binding</keyword>
<dbReference type="InterPro" id="IPR038727">
    <property type="entry name" value="NadR/Ttd14_AAA_dom"/>
</dbReference>
<dbReference type="Gene3D" id="3.40.50.300">
    <property type="entry name" value="P-loop containing nucleotide triphosphate hydrolases"/>
    <property type="match status" value="1"/>
</dbReference>
<keyword evidence="3" id="KW-1185">Reference proteome</keyword>
<dbReference type="InterPro" id="IPR027417">
    <property type="entry name" value="P-loop_NTPase"/>
</dbReference>
<dbReference type="Pfam" id="PF13521">
    <property type="entry name" value="AAA_28"/>
    <property type="match status" value="1"/>
</dbReference>
<comment type="caution">
    <text evidence="2">The sequence shown here is derived from an EMBL/GenBank/DDBJ whole genome shotgun (WGS) entry which is preliminary data.</text>
</comment>
<sequence length="175" mass="19423">MTVARIALLGAESTGKSTLAQALATSYGTLWVPEYLREFVEVNARVPREDDQVGIARTQHAREEALARNARVRDFLFVDTTPLMTAVYSRIYWGRVPPELLAWEAAHDYAHTLVAAPDLPWVPDGLQRESEEVRQRVHAQLVAVLDERRIPFTLLTGALDARLRQVAAVIGAPGA</sequence>
<dbReference type="InterPro" id="IPR052735">
    <property type="entry name" value="NAD_biosynth-regulator"/>
</dbReference>
<accession>A0ABX0P9Q5</accession>
<protein>
    <submittedName>
        <fullName evidence="2">ATP-binding protein</fullName>
    </submittedName>
</protein>
<dbReference type="RefSeq" id="WP_166859004.1">
    <property type="nucleotide sequence ID" value="NZ_JAAQOM010000005.1"/>
</dbReference>
<evidence type="ECO:0000259" key="1">
    <source>
        <dbReference type="Pfam" id="PF13521"/>
    </source>
</evidence>